<evidence type="ECO:0000313" key="1">
    <source>
        <dbReference type="EMBL" id="BAU73167.1"/>
    </source>
</evidence>
<gene>
    <name evidence="1" type="ORF">KF707C_14790</name>
</gene>
<evidence type="ECO:0000313" key="2">
    <source>
        <dbReference type="Proteomes" id="UP000218554"/>
    </source>
</evidence>
<reference evidence="1 2" key="2">
    <citation type="journal article" date="2017" name="Int. J. Syst. Evol. Microbiol.">
        <title>Pseudomonas furukawaii sp. nov., a polychlorinated biphenyl-degrading bacterium isolated from biphenyl-contaminated soil in Japan.</title>
        <authorList>
            <person name="Kimura N."/>
            <person name="Watanabe T."/>
            <person name="Suenaga H."/>
            <person name="Fujihara H."/>
            <person name="Futagami T."/>
            <person name="Goto M."/>
            <person name="Hanada S."/>
            <person name="Hirose J."/>
        </authorList>
    </citation>
    <scope>NUCLEOTIDE SEQUENCE [LARGE SCALE GENOMIC DNA]</scope>
    <source>
        <strain evidence="2">DSM 10086 / NBRC 110670 / KF707</strain>
    </source>
</reference>
<keyword evidence="2" id="KW-1185">Reference proteome</keyword>
<dbReference type="EMBL" id="AP014862">
    <property type="protein sequence ID" value="BAU73167.1"/>
    <property type="molecule type" value="Genomic_DNA"/>
</dbReference>
<dbReference type="KEGG" id="pfuw:KF707C_14790"/>
<name>A0AAD1FEL5_METFU</name>
<dbReference type="Proteomes" id="UP000218554">
    <property type="component" value="Chromosome"/>
</dbReference>
<proteinExistence type="predicted"/>
<sequence length="37" mass="4111">MGAHVDCHPSFRVQSGNSSRQIVDYLVLGQTRNGPWP</sequence>
<dbReference type="AlphaFoldDB" id="A0AAD1FEL5"/>
<reference evidence="2" key="1">
    <citation type="submission" date="2015-05" db="EMBL/GenBank/DDBJ databases">
        <title>Draft genome sequencing of a biphenyl-degrading bacterium, Pseudomonas balearica KF707 (=NBRC110670).</title>
        <authorList>
            <person name="Kimura N."/>
            <person name="Hirose J."/>
            <person name="Watanabe T."/>
            <person name="Suenaga H."/>
            <person name="Fujihara H."/>
            <person name="Noguchi M."/>
            <person name="Hashimoto M."/>
            <person name="Shimodaira J."/>
            <person name="Tsuchikane K."/>
            <person name="Hosoyama A."/>
            <person name="Yamazoe A."/>
            <person name="Fujita N."/>
            <person name="Furukawa K."/>
        </authorList>
    </citation>
    <scope>NUCLEOTIDE SEQUENCE [LARGE SCALE GENOMIC DNA]</scope>
    <source>
        <strain evidence="2">DSM 10086 / NBRC 110670 / KF707</strain>
    </source>
</reference>
<protein>
    <submittedName>
        <fullName evidence="1">Uncharacterized protein</fullName>
    </submittedName>
</protein>
<organism evidence="1 2">
    <name type="scientific">Metapseudomonas furukawaii</name>
    <name type="common">Pseudomonas furukawaii</name>
    <dbReference type="NCBI Taxonomy" id="1149133"/>
    <lineage>
        <taxon>Bacteria</taxon>
        <taxon>Pseudomonadati</taxon>
        <taxon>Pseudomonadota</taxon>
        <taxon>Gammaproteobacteria</taxon>
        <taxon>Pseudomonadales</taxon>
        <taxon>Pseudomonadaceae</taxon>
        <taxon>Metapseudomonas</taxon>
    </lineage>
</organism>
<accession>A0AAD1FEL5</accession>